<dbReference type="OrthoDB" id="427969at2759"/>
<organism evidence="1 2">
    <name type="scientific">Rhodocollybia butyracea</name>
    <dbReference type="NCBI Taxonomy" id="206335"/>
    <lineage>
        <taxon>Eukaryota</taxon>
        <taxon>Fungi</taxon>
        <taxon>Dikarya</taxon>
        <taxon>Basidiomycota</taxon>
        <taxon>Agaricomycotina</taxon>
        <taxon>Agaricomycetes</taxon>
        <taxon>Agaricomycetidae</taxon>
        <taxon>Agaricales</taxon>
        <taxon>Marasmiineae</taxon>
        <taxon>Omphalotaceae</taxon>
        <taxon>Rhodocollybia</taxon>
    </lineage>
</organism>
<protein>
    <submittedName>
        <fullName evidence="1">Uncharacterized protein</fullName>
    </submittedName>
</protein>
<dbReference type="GO" id="GO:0004252">
    <property type="term" value="F:serine-type endopeptidase activity"/>
    <property type="evidence" value="ECO:0007669"/>
    <property type="project" value="InterPro"/>
</dbReference>
<dbReference type="Proteomes" id="UP000772434">
    <property type="component" value="Unassembled WGS sequence"/>
</dbReference>
<proteinExistence type="predicted"/>
<dbReference type="SUPFAM" id="SSF56112">
    <property type="entry name" value="Protein kinase-like (PK-like)"/>
    <property type="match status" value="1"/>
</dbReference>
<reference evidence="1" key="1">
    <citation type="submission" date="2020-11" db="EMBL/GenBank/DDBJ databases">
        <authorList>
            <consortium name="DOE Joint Genome Institute"/>
            <person name="Ahrendt S."/>
            <person name="Riley R."/>
            <person name="Andreopoulos W."/>
            <person name="Labutti K."/>
            <person name="Pangilinan J."/>
            <person name="Ruiz-Duenas F.J."/>
            <person name="Barrasa J.M."/>
            <person name="Sanchez-Garcia M."/>
            <person name="Camarero S."/>
            <person name="Miyauchi S."/>
            <person name="Serrano A."/>
            <person name="Linde D."/>
            <person name="Babiker R."/>
            <person name="Drula E."/>
            <person name="Ayuso-Fernandez I."/>
            <person name="Pacheco R."/>
            <person name="Padilla G."/>
            <person name="Ferreira P."/>
            <person name="Barriuso J."/>
            <person name="Kellner H."/>
            <person name="Castanera R."/>
            <person name="Alfaro M."/>
            <person name="Ramirez L."/>
            <person name="Pisabarro A.G."/>
            <person name="Kuo A."/>
            <person name="Tritt A."/>
            <person name="Lipzen A."/>
            <person name="He G."/>
            <person name="Yan M."/>
            <person name="Ng V."/>
            <person name="Cullen D."/>
            <person name="Martin F."/>
            <person name="Rosso M.-N."/>
            <person name="Henrissat B."/>
            <person name="Hibbett D."/>
            <person name="Martinez A.T."/>
            <person name="Grigoriev I.V."/>
        </authorList>
    </citation>
    <scope>NUCLEOTIDE SEQUENCE</scope>
    <source>
        <strain evidence="1">AH 40177</strain>
    </source>
</reference>
<comment type="caution">
    <text evidence="1">The sequence shown here is derived from an EMBL/GenBank/DDBJ whole genome shotgun (WGS) entry which is preliminary data.</text>
</comment>
<accession>A0A9P5Q3X0</accession>
<dbReference type="AlphaFoldDB" id="A0A9P5Q3X0"/>
<sequence>MQTWKEFLQHFPSQGPTLGDLSRASVRIAPYTAHDAPPAARFLRQSDPDQSPLDFPTRAIQALEEELIRRDLLDKPLPPLVLSVMSMLALHIENPIEVEADAVKVFYSWLDAAEDVLSALNILSTSQALKRLFSEQGDRDLLSFSDAVTQDASKGVSVEIKSPSVLAFHSRELTEAHQYSPMKIENGRAILAKLDLQTQFNPPAEVGIIMDGFCAVFVEYTTLDVQRNHRAVIVSKVYPVVSPPSPSPFSAYPAYSSARNIPFLPILVSLLLPETRIPTPTQPKLVNPIHADNPPNWSGKMQLQMTQARPDGTVKRSGDEKNAPRPNFCLIPNSHGCETYIVVQDSLIPMDCSSSSSPDSSIDSSLEGNANTLIQLGNHANTWKGVFGQHKPAVFKFTRGGSQLALSLFSVEVRAYNILSGVSPQVIPHFYGYFLHEGDPVLVLGDAGESLKGEFWIYAEPLMRNERLSIYQLLQTLHQHGIKFYPRNIIRRDCGGFYVIDFQEAELDHQFLPKATNATFSVELINGGENNQNDYGVEANMDTEHATGIAWPTPMIFYRPQFCAVLEILALDPTPVKPTTALTKLSSSPRSLLGHCSHVTSVGATTGIAPEIATTQFPSGGGFSNVFPQPSYQSTAIAAFLKKLGHSRQGWCYVGIPGPVAVRQPPSALNDVVTETNEGCGFGAGTGWDPATGLGTPNFVKLEAVV</sequence>
<evidence type="ECO:0000313" key="1">
    <source>
        <dbReference type="EMBL" id="KAF9077939.1"/>
    </source>
</evidence>
<dbReference type="Gene3D" id="3.40.50.200">
    <property type="entry name" value="Peptidase S8/S53 domain"/>
    <property type="match status" value="2"/>
</dbReference>
<gene>
    <name evidence="1" type="ORF">BDP27DRAFT_1412856</name>
</gene>
<dbReference type="InterPro" id="IPR011009">
    <property type="entry name" value="Kinase-like_dom_sf"/>
</dbReference>
<dbReference type="GO" id="GO:0006508">
    <property type="term" value="P:proteolysis"/>
    <property type="evidence" value="ECO:0007669"/>
    <property type="project" value="InterPro"/>
</dbReference>
<dbReference type="PANTHER" id="PTHR14218:SF15">
    <property type="entry name" value="TRIPEPTIDYL-PEPTIDASE 1"/>
    <property type="match status" value="1"/>
</dbReference>
<evidence type="ECO:0000313" key="2">
    <source>
        <dbReference type="Proteomes" id="UP000772434"/>
    </source>
</evidence>
<name>A0A9P5Q3X0_9AGAR</name>
<dbReference type="InterPro" id="IPR036852">
    <property type="entry name" value="Peptidase_S8/S53_dom_sf"/>
</dbReference>
<dbReference type="InterPro" id="IPR050819">
    <property type="entry name" value="Tripeptidyl-peptidase_I"/>
</dbReference>
<dbReference type="EMBL" id="JADNRY010000002">
    <property type="protein sequence ID" value="KAF9077939.1"/>
    <property type="molecule type" value="Genomic_DNA"/>
</dbReference>
<dbReference type="SUPFAM" id="SSF52743">
    <property type="entry name" value="Subtilisin-like"/>
    <property type="match status" value="1"/>
</dbReference>
<dbReference type="PANTHER" id="PTHR14218">
    <property type="entry name" value="PROTEASE S8 TRIPEPTIDYL PEPTIDASE I CLN2"/>
    <property type="match status" value="1"/>
</dbReference>
<dbReference type="GO" id="GO:0008240">
    <property type="term" value="F:tripeptidyl-peptidase activity"/>
    <property type="evidence" value="ECO:0007669"/>
    <property type="project" value="TreeGrafter"/>
</dbReference>
<keyword evidence="2" id="KW-1185">Reference proteome</keyword>